<dbReference type="InterPro" id="IPR028978">
    <property type="entry name" value="Chorismate_lyase_/UTRA_dom_sf"/>
</dbReference>
<dbReference type="CDD" id="cd07377">
    <property type="entry name" value="WHTH_GntR"/>
    <property type="match status" value="1"/>
</dbReference>
<accession>A0ABP8HE96</accession>
<evidence type="ECO:0000256" key="2">
    <source>
        <dbReference type="ARBA" id="ARBA00023125"/>
    </source>
</evidence>
<dbReference type="InterPro" id="IPR050679">
    <property type="entry name" value="Bact_HTH_transcr_reg"/>
</dbReference>
<comment type="caution">
    <text evidence="6">The sequence shown here is derived from an EMBL/GenBank/DDBJ whole genome shotgun (WGS) entry which is preliminary data.</text>
</comment>
<keyword evidence="1" id="KW-0805">Transcription regulation</keyword>
<dbReference type="InterPro" id="IPR036388">
    <property type="entry name" value="WH-like_DNA-bd_sf"/>
</dbReference>
<reference evidence="7" key="1">
    <citation type="journal article" date="2019" name="Int. J. Syst. Evol. Microbiol.">
        <title>The Global Catalogue of Microorganisms (GCM) 10K type strain sequencing project: providing services to taxonomists for standard genome sequencing and annotation.</title>
        <authorList>
            <consortium name="The Broad Institute Genomics Platform"/>
            <consortium name="The Broad Institute Genome Sequencing Center for Infectious Disease"/>
            <person name="Wu L."/>
            <person name="Ma J."/>
        </authorList>
    </citation>
    <scope>NUCLEOTIDE SEQUENCE [LARGE SCALE GENOMIC DNA]</scope>
    <source>
        <strain evidence="7">JCM 17666</strain>
    </source>
</reference>
<proteinExistence type="predicted"/>
<dbReference type="InterPro" id="IPR036390">
    <property type="entry name" value="WH_DNA-bd_sf"/>
</dbReference>
<feature type="domain" description="HTH gntR-type" evidence="4">
    <location>
        <begin position="18"/>
        <end position="77"/>
    </location>
</feature>
<dbReference type="Gene3D" id="1.10.10.10">
    <property type="entry name" value="Winged helix-like DNA-binding domain superfamily/Winged helix DNA-binding domain"/>
    <property type="match status" value="1"/>
</dbReference>
<keyword evidence="7" id="KW-1185">Reference proteome</keyword>
<dbReference type="Pfam" id="PF07702">
    <property type="entry name" value="UTRA"/>
    <property type="match status" value="1"/>
</dbReference>
<organism evidence="6 7">
    <name type="scientific">Pigmentiphaga soli</name>
    <dbReference type="NCBI Taxonomy" id="1007095"/>
    <lineage>
        <taxon>Bacteria</taxon>
        <taxon>Pseudomonadati</taxon>
        <taxon>Pseudomonadota</taxon>
        <taxon>Betaproteobacteria</taxon>
        <taxon>Burkholderiales</taxon>
        <taxon>Alcaligenaceae</taxon>
        <taxon>Pigmentiphaga</taxon>
    </lineage>
</organism>
<name>A0ABP8HE96_9BURK</name>
<dbReference type="SMART" id="SM00866">
    <property type="entry name" value="UTRA"/>
    <property type="match status" value="1"/>
</dbReference>
<evidence type="ECO:0000256" key="1">
    <source>
        <dbReference type="ARBA" id="ARBA00023015"/>
    </source>
</evidence>
<dbReference type="InterPro" id="IPR000524">
    <property type="entry name" value="Tscrpt_reg_HTH_GntR"/>
</dbReference>
<dbReference type="SUPFAM" id="SSF46785">
    <property type="entry name" value="Winged helix' DNA-binding domain"/>
    <property type="match status" value="1"/>
</dbReference>
<dbReference type="SUPFAM" id="SSF64288">
    <property type="entry name" value="Chorismate lyase-like"/>
    <property type="match status" value="1"/>
</dbReference>
<dbReference type="PANTHER" id="PTHR44846:SF1">
    <property type="entry name" value="MANNOSYL-D-GLYCERATE TRANSPORT_METABOLISM SYSTEM REPRESSOR MNGR-RELATED"/>
    <property type="match status" value="1"/>
</dbReference>
<dbReference type="SMART" id="SM00345">
    <property type="entry name" value="HTH_GNTR"/>
    <property type="match status" value="1"/>
</dbReference>
<keyword evidence="3" id="KW-0804">Transcription</keyword>
<dbReference type="RefSeq" id="WP_345251100.1">
    <property type="nucleotide sequence ID" value="NZ_BAABFO010000018.1"/>
</dbReference>
<gene>
    <name evidence="6" type="ORF">GCM10023144_34350</name>
</gene>
<evidence type="ECO:0000259" key="4">
    <source>
        <dbReference type="SMART" id="SM00345"/>
    </source>
</evidence>
<dbReference type="PRINTS" id="PR00035">
    <property type="entry name" value="HTHGNTR"/>
</dbReference>
<dbReference type="Gene3D" id="3.40.1410.10">
    <property type="entry name" value="Chorismate lyase-like"/>
    <property type="match status" value="1"/>
</dbReference>
<protein>
    <submittedName>
        <fullName evidence="6">GntR family transcriptional regulator</fullName>
    </submittedName>
</protein>
<evidence type="ECO:0000259" key="5">
    <source>
        <dbReference type="SMART" id="SM00866"/>
    </source>
</evidence>
<dbReference type="InterPro" id="IPR011663">
    <property type="entry name" value="UTRA"/>
</dbReference>
<dbReference type="EMBL" id="BAABFO010000018">
    <property type="protein sequence ID" value="GAA4337934.1"/>
    <property type="molecule type" value="Genomic_DNA"/>
</dbReference>
<keyword evidence="2" id="KW-0238">DNA-binding</keyword>
<evidence type="ECO:0000256" key="3">
    <source>
        <dbReference type="ARBA" id="ARBA00023163"/>
    </source>
</evidence>
<evidence type="ECO:0000313" key="6">
    <source>
        <dbReference type="EMBL" id="GAA4337934.1"/>
    </source>
</evidence>
<evidence type="ECO:0000313" key="7">
    <source>
        <dbReference type="Proteomes" id="UP001501671"/>
    </source>
</evidence>
<dbReference type="PANTHER" id="PTHR44846">
    <property type="entry name" value="MANNOSYL-D-GLYCERATE TRANSPORT/METABOLISM SYSTEM REPRESSOR MNGR-RELATED"/>
    <property type="match status" value="1"/>
</dbReference>
<sequence length="247" mass="27391">MYQTDRIVLGKGSLCGQIESILRHRIHSGTYAPGSPFPTDADLCAEFGVSRATVRVALDALRRDGLIVRYPRRGSFVKERGNDAFALRFNGSIEQIITQGDGAGTAHHIERCQYAAPTAIEREQLQLGPDDKVLRISGYRVRDGVRVGQMQVSMPAELGKHLNIKEGGEYATIFRLFEERLGLKTHRVRQSVTAAMPSRDTAQALGISPRVPLLVRQRTFLGADGQPLQLAVASFPSDRYRYEIEIS</sequence>
<dbReference type="Proteomes" id="UP001501671">
    <property type="component" value="Unassembled WGS sequence"/>
</dbReference>
<dbReference type="Pfam" id="PF00392">
    <property type="entry name" value="GntR"/>
    <property type="match status" value="1"/>
</dbReference>
<feature type="domain" description="UbiC transcription regulator-associated" evidence="5">
    <location>
        <begin position="100"/>
        <end position="241"/>
    </location>
</feature>